<dbReference type="Proteomes" id="UP000527143">
    <property type="component" value="Unassembled WGS sequence"/>
</dbReference>
<gene>
    <name evidence="3" type="ORF">FHT02_002449</name>
</gene>
<keyword evidence="2" id="KW-0472">Membrane</keyword>
<evidence type="ECO:0000313" key="4">
    <source>
        <dbReference type="Proteomes" id="UP000527143"/>
    </source>
</evidence>
<dbReference type="RefSeq" id="WP_184087824.1">
    <property type="nucleotide sequence ID" value="NZ_JACIJF010000006.1"/>
</dbReference>
<protein>
    <submittedName>
        <fullName evidence="3">Uncharacterized protein</fullName>
    </submittedName>
</protein>
<comment type="caution">
    <text evidence="3">The sequence shown here is derived from an EMBL/GenBank/DDBJ whole genome shotgun (WGS) entry which is preliminary data.</text>
</comment>
<accession>A0A840YJM1</accession>
<sequence>MTFLRFFSPLRAIRDLRRYLATRPAYEIWFLMLAMVLTLVVIWAFVKDSNIPVPYKRNIIYVESWPADRSDEQIRAQQKIDQAKKHAQQAELEKKRRKRQEEFKRLDDRLEKWGI</sequence>
<dbReference type="EMBL" id="JACIJF010000006">
    <property type="protein sequence ID" value="MBB5711208.1"/>
    <property type="molecule type" value="Genomic_DNA"/>
</dbReference>
<feature type="transmembrane region" description="Helical" evidence="2">
    <location>
        <begin position="28"/>
        <end position="46"/>
    </location>
</feature>
<proteinExistence type="predicted"/>
<organism evidence="3 4">
    <name type="scientific">Sphingomonas xinjiangensis</name>
    <dbReference type="NCBI Taxonomy" id="643568"/>
    <lineage>
        <taxon>Bacteria</taxon>
        <taxon>Pseudomonadati</taxon>
        <taxon>Pseudomonadota</taxon>
        <taxon>Alphaproteobacteria</taxon>
        <taxon>Sphingomonadales</taxon>
        <taxon>Sphingomonadaceae</taxon>
        <taxon>Sphingomonas</taxon>
    </lineage>
</organism>
<dbReference type="AlphaFoldDB" id="A0A840YJM1"/>
<keyword evidence="4" id="KW-1185">Reference proteome</keyword>
<evidence type="ECO:0000256" key="2">
    <source>
        <dbReference type="SAM" id="Phobius"/>
    </source>
</evidence>
<keyword evidence="2" id="KW-0812">Transmembrane</keyword>
<name>A0A840YJM1_9SPHN</name>
<keyword evidence="1" id="KW-0175">Coiled coil</keyword>
<evidence type="ECO:0000313" key="3">
    <source>
        <dbReference type="EMBL" id="MBB5711208.1"/>
    </source>
</evidence>
<feature type="coiled-coil region" evidence="1">
    <location>
        <begin position="73"/>
        <end position="109"/>
    </location>
</feature>
<keyword evidence="2" id="KW-1133">Transmembrane helix</keyword>
<evidence type="ECO:0000256" key="1">
    <source>
        <dbReference type="SAM" id="Coils"/>
    </source>
</evidence>
<reference evidence="3 4" key="1">
    <citation type="submission" date="2020-08" db="EMBL/GenBank/DDBJ databases">
        <title>Genomic Encyclopedia of Type Strains, Phase IV (KMG-IV): sequencing the most valuable type-strain genomes for metagenomic binning, comparative biology and taxonomic classification.</title>
        <authorList>
            <person name="Goeker M."/>
        </authorList>
    </citation>
    <scope>NUCLEOTIDE SEQUENCE [LARGE SCALE GENOMIC DNA]</scope>
    <source>
        <strain evidence="3 4">DSM 26736</strain>
    </source>
</reference>